<sequence>MNANAHKLTLYQAGDRPELFEHPAIFLSASVPYLRKDPNLSAQEQARNHMYFETARFDMIRAAIAELSRQAFQRDMTMIFGGHPAISPMVLSAAERFRSTPETGKRVIIFQSALYWERIPRETLELGHWRHGEILWTEIKSGISEKETTELSLSYMRSLMVRLPNISAAICIGGMDGVEQEAQLFLDSQPFNRGLYPIATTGAAAQVLLNENICRSSGELRERLGNDESYPRLFNRIMDEIRLP</sequence>
<protein>
    <submittedName>
        <fullName evidence="1">Uncharacterized protein</fullName>
    </submittedName>
</protein>
<name>A0A944M5X6_9GAMM</name>
<reference evidence="1 2" key="1">
    <citation type="submission" date="2021-05" db="EMBL/GenBank/DDBJ databases">
        <title>Genetic and Functional Diversity in Clade A Lucinid endosymbionts from the Bahamas.</title>
        <authorList>
            <person name="Giani N.M."/>
            <person name="Engel A.S."/>
            <person name="Campbell B.J."/>
        </authorList>
    </citation>
    <scope>NUCLEOTIDE SEQUENCE [LARGE SCALE GENOMIC DNA]</scope>
    <source>
        <strain evidence="1">LUC16012Gg_MoonRockCtena</strain>
    </source>
</reference>
<evidence type="ECO:0000313" key="1">
    <source>
        <dbReference type="EMBL" id="MBT2987775.1"/>
    </source>
</evidence>
<organism evidence="1 2">
    <name type="scientific">Candidatus Thiodiazotropha taylori</name>
    <dbReference type="NCBI Taxonomy" id="2792791"/>
    <lineage>
        <taxon>Bacteria</taxon>
        <taxon>Pseudomonadati</taxon>
        <taxon>Pseudomonadota</taxon>
        <taxon>Gammaproteobacteria</taxon>
        <taxon>Chromatiales</taxon>
        <taxon>Sedimenticolaceae</taxon>
        <taxon>Candidatus Thiodiazotropha</taxon>
    </lineage>
</organism>
<evidence type="ECO:0000313" key="2">
    <source>
        <dbReference type="Proteomes" id="UP000770889"/>
    </source>
</evidence>
<accession>A0A944M5X6</accession>
<dbReference type="Pfam" id="PF18180">
    <property type="entry name" value="LD_cluster3"/>
    <property type="match status" value="1"/>
</dbReference>
<proteinExistence type="predicted"/>
<dbReference type="InterPro" id="IPR041197">
    <property type="entry name" value="LD_cluster3"/>
</dbReference>
<comment type="caution">
    <text evidence="1">The sequence shown here is derived from an EMBL/GenBank/DDBJ whole genome shotgun (WGS) entry which is preliminary data.</text>
</comment>
<dbReference type="Proteomes" id="UP000770889">
    <property type="component" value="Unassembled WGS sequence"/>
</dbReference>
<dbReference type="AlphaFoldDB" id="A0A944M5X6"/>
<dbReference type="EMBL" id="JAHHGM010000002">
    <property type="protein sequence ID" value="MBT2987775.1"/>
    <property type="molecule type" value="Genomic_DNA"/>
</dbReference>
<gene>
    <name evidence="1" type="ORF">KME65_02325</name>
</gene>